<protein>
    <submittedName>
        <fullName evidence="2">Sulfotransferase family protein</fullName>
    </submittedName>
</protein>
<evidence type="ECO:0000256" key="1">
    <source>
        <dbReference type="SAM" id="MobiDB-lite"/>
    </source>
</evidence>
<dbReference type="Proteomes" id="UP001164390">
    <property type="component" value="Chromosome"/>
</dbReference>
<accession>A0AA46TGJ0</accession>
<sequence>MPEPTHDADQPRGRLVLITGTGRSGTSTASGTLSHLGLHVPGPYLGANRSNPKGFFESRWAVRFHKRLHKRAWINDFDGRPEAVELAREAITPAMRDELRGFLEDVSGEHDQVVVKDPRTVWCQALWADCSADVGLSIRYLSMLRHPAEVLGSRTEYYAAGADDDRRRYYATSSLGRWINSSIVNERETRGARRTFVRYVDLLRDWRTTMKKVAVDLGLEYDSDLDDMSPHPVDEFIDPDLRRVQVTWDDVDVPAPLRELAEEVWQNLEALADSDGTDEGASRTLDGLGARYAAMVQDAKAMSHDATEQSVNKAKDTAVRQERKRVREEEAAAAEAADPAAEQSGVDRFRARARGALGAVASKVRSK</sequence>
<evidence type="ECO:0000313" key="3">
    <source>
        <dbReference type="Proteomes" id="UP001164390"/>
    </source>
</evidence>
<organism evidence="2 3">
    <name type="scientific">Solicola gregarius</name>
    <dbReference type="NCBI Taxonomy" id="2908642"/>
    <lineage>
        <taxon>Bacteria</taxon>
        <taxon>Bacillati</taxon>
        <taxon>Actinomycetota</taxon>
        <taxon>Actinomycetes</taxon>
        <taxon>Propionibacteriales</taxon>
        <taxon>Nocardioidaceae</taxon>
        <taxon>Solicola</taxon>
    </lineage>
</organism>
<dbReference type="Gene3D" id="3.40.50.300">
    <property type="entry name" value="P-loop containing nucleotide triphosphate hydrolases"/>
    <property type="match status" value="1"/>
</dbReference>
<dbReference type="SUPFAM" id="SSF52540">
    <property type="entry name" value="P-loop containing nucleoside triphosphate hydrolases"/>
    <property type="match status" value="1"/>
</dbReference>
<feature type="compositionally biased region" description="Basic and acidic residues" evidence="1">
    <location>
        <begin position="301"/>
        <end position="330"/>
    </location>
</feature>
<feature type="compositionally biased region" description="Low complexity" evidence="1">
    <location>
        <begin position="333"/>
        <end position="342"/>
    </location>
</feature>
<dbReference type="InterPro" id="IPR027417">
    <property type="entry name" value="P-loop_NTPase"/>
</dbReference>
<proteinExistence type="predicted"/>
<dbReference type="RefSeq" id="WP_271633619.1">
    <property type="nucleotide sequence ID" value="NZ_CP094970.1"/>
</dbReference>
<gene>
    <name evidence="2" type="ORF">L0C25_20360</name>
</gene>
<feature type="region of interest" description="Disordered" evidence="1">
    <location>
        <begin position="301"/>
        <end position="346"/>
    </location>
</feature>
<name>A0AA46TGJ0_9ACTN</name>
<dbReference type="AlphaFoldDB" id="A0AA46TGJ0"/>
<dbReference type="EMBL" id="CP094970">
    <property type="protein sequence ID" value="UYM04855.1"/>
    <property type="molecule type" value="Genomic_DNA"/>
</dbReference>
<dbReference type="KEGG" id="sgrg:L0C25_20360"/>
<evidence type="ECO:0000313" key="2">
    <source>
        <dbReference type="EMBL" id="UYM04855.1"/>
    </source>
</evidence>
<reference evidence="2" key="1">
    <citation type="submission" date="2022-01" db="EMBL/GenBank/DDBJ databases">
        <title>Nocardioidaceae gen. sp. A5X3R13.</title>
        <authorList>
            <person name="Lopez Marin M.A."/>
            <person name="Uhlik O."/>
        </authorList>
    </citation>
    <scope>NUCLEOTIDE SEQUENCE</scope>
    <source>
        <strain evidence="2">A5X3R13</strain>
    </source>
</reference>
<keyword evidence="3" id="KW-1185">Reference proteome</keyword>